<comment type="caution">
    <text evidence="10">The sequence shown here is derived from an EMBL/GenBank/DDBJ whole genome shotgun (WGS) entry which is preliminary data.</text>
</comment>
<dbReference type="Gene3D" id="3.30.450.40">
    <property type="match status" value="1"/>
</dbReference>
<dbReference type="InterPro" id="IPR004358">
    <property type="entry name" value="Sig_transdc_His_kin-like_C"/>
</dbReference>
<dbReference type="Gene3D" id="3.30.565.10">
    <property type="entry name" value="Histidine kinase-like ATPase, C-terminal domain"/>
    <property type="match status" value="1"/>
</dbReference>
<dbReference type="InterPro" id="IPR036097">
    <property type="entry name" value="HisK_dim/P_sf"/>
</dbReference>
<dbReference type="InterPro" id="IPR000014">
    <property type="entry name" value="PAS"/>
</dbReference>
<dbReference type="PROSITE" id="PS50109">
    <property type="entry name" value="HIS_KIN"/>
    <property type="match status" value="1"/>
</dbReference>
<dbReference type="CDD" id="cd00130">
    <property type="entry name" value="PAS"/>
    <property type="match status" value="1"/>
</dbReference>
<dbReference type="EMBL" id="WAEL01000001">
    <property type="protein sequence ID" value="NID09205.1"/>
    <property type="molecule type" value="Genomic_DNA"/>
</dbReference>
<keyword evidence="11" id="KW-1185">Reference proteome</keyword>
<dbReference type="InterPro" id="IPR035965">
    <property type="entry name" value="PAS-like_dom_sf"/>
</dbReference>
<dbReference type="InterPro" id="IPR029016">
    <property type="entry name" value="GAF-like_dom_sf"/>
</dbReference>
<accession>A0ABX0QAD9</accession>
<evidence type="ECO:0000256" key="4">
    <source>
        <dbReference type="ARBA" id="ARBA00022679"/>
    </source>
</evidence>
<feature type="domain" description="PAC" evidence="9">
    <location>
        <begin position="229"/>
        <end position="281"/>
    </location>
</feature>
<evidence type="ECO:0000256" key="5">
    <source>
        <dbReference type="ARBA" id="ARBA00022777"/>
    </source>
</evidence>
<evidence type="ECO:0000259" key="8">
    <source>
        <dbReference type="PROSITE" id="PS50109"/>
    </source>
</evidence>
<gene>
    <name evidence="10" type="ORF">F7231_03405</name>
</gene>
<dbReference type="PANTHER" id="PTHR43304:SF1">
    <property type="entry name" value="PAC DOMAIN-CONTAINING PROTEIN"/>
    <property type="match status" value="1"/>
</dbReference>
<keyword evidence="6" id="KW-0175">Coiled coil</keyword>
<keyword evidence="4" id="KW-0808">Transferase</keyword>
<dbReference type="SUPFAM" id="SSF55785">
    <property type="entry name" value="PYP-like sensor domain (PAS domain)"/>
    <property type="match status" value="2"/>
</dbReference>
<feature type="domain" description="Histidine kinase" evidence="8">
    <location>
        <begin position="507"/>
        <end position="733"/>
    </location>
</feature>
<evidence type="ECO:0000256" key="6">
    <source>
        <dbReference type="SAM" id="Coils"/>
    </source>
</evidence>
<dbReference type="InterPro" id="IPR003018">
    <property type="entry name" value="GAF"/>
</dbReference>
<keyword evidence="3" id="KW-0597">Phosphoprotein</keyword>
<reference evidence="11" key="1">
    <citation type="submission" date="2019-09" db="EMBL/GenBank/DDBJ databases">
        <authorList>
            <person name="Jung D.-H."/>
        </authorList>
    </citation>
    <scope>NUCLEOTIDE SEQUENCE [LARGE SCALE GENOMIC DNA]</scope>
    <source>
        <strain evidence="11">JA-25</strain>
    </source>
</reference>
<dbReference type="InterPro" id="IPR003594">
    <property type="entry name" value="HATPase_dom"/>
</dbReference>
<evidence type="ECO:0000313" key="11">
    <source>
        <dbReference type="Proteomes" id="UP000606008"/>
    </source>
</evidence>
<name>A0ABX0QAD9_9BACT</name>
<dbReference type="InterPro" id="IPR000700">
    <property type="entry name" value="PAS-assoc_C"/>
</dbReference>
<dbReference type="SMART" id="SM00387">
    <property type="entry name" value="HATPase_c"/>
    <property type="match status" value="1"/>
</dbReference>
<dbReference type="InterPro" id="IPR005467">
    <property type="entry name" value="His_kinase_dom"/>
</dbReference>
<dbReference type="SUPFAM" id="SSF55781">
    <property type="entry name" value="GAF domain-like"/>
    <property type="match status" value="1"/>
</dbReference>
<dbReference type="Pfam" id="PF00512">
    <property type="entry name" value="HisKA"/>
    <property type="match status" value="1"/>
</dbReference>
<evidence type="ECO:0000259" key="9">
    <source>
        <dbReference type="PROSITE" id="PS50113"/>
    </source>
</evidence>
<dbReference type="InterPro" id="IPR052162">
    <property type="entry name" value="Sensor_kinase/Photoreceptor"/>
</dbReference>
<dbReference type="SMART" id="SM00388">
    <property type="entry name" value="HisKA"/>
    <property type="match status" value="1"/>
</dbReference>
<feature type="compositionally biased region" description="Polar residues" evidence="7">
    <location>
        <begin position="1"/>
        <end position="25"/>
    </location>
</feature>
<dbReference type="EC" id="2.7.13.3" evidence="2"/>
<evidence type="ECO:0000256" key="2">
    <source>
        <dbReference type="ARBA" id="ARBA00012438"/>
    </source>
</evidence>
<dbReference type="Pfam" id="PF02518">
    <property type="entry name" value="HATPase_c"/>
    <property type="match status" value="1"/>
</dbReference>
<keyword evidence="5" id="KW-0418">Kinase</keyword>
<dbReference type="PANTHER" id="PTHR43304">
    <property type="entry name" value="PHYTOCHROME-LIKE PROTEIN CPH1"/>
    <property type="match status" value="1"/>
</dbReference>
<reference evidence="11" key="2">
    <citation type="submission" date="2023-07" db="EMBL/GenBank/DDBJ databases">
        <authorList>
            <person name="Jung D.-H."/>
        </authorList>
    </citation>
    <scope>NUCLEOTIDE SEQUENCE [LARGE SCALE GENOMIC DNA]</scope>
    <source>
        <strain evidence="11">JA-25</strain>
    </source>
</reference>
<dbReference type="CDD" id="cd00082">
    <property type="entry name" value="HisKA"/>
    <property type="match status" value="1"/>
</dbReference>
<dbReference type="SUPFAM" id="SSF55874">
    <property type="entry name" value="ATPase domain of HSP90 chaperone/DNA topoisomerase II/histidine kinase"/>
    <property type="match status" value="1"/>
</dbReference>
<dbReference type="Pfam" id="PF08447">
    <property type="entry name" value="PAS_3"/>
    <property type="match status" value="1"/>
</dbReference>
<sequence>MSKQQLAEPTDSAPSHQLGDNSQGLDQLHQEDGQPFETIDTGFALCQAIRDQTGKMVDCRFLELNSAFEKITGISPVEAVGKAARDVFTGLEPAWFDTYQQVMNSGQTIRVEQFIPGLDCRLELTAFFYGNDQFAVQYNDITARRQALESQQQSKTRLQLALDVAQLGTWSWNLLTNEGYLDARGAELIGLAPGYLANVAQAQMASIHPDDLTRTEADVLAGIAEGVPFGLSYRVIHPDQSVHHIRSRFHVVADRTGRPVELMGTNLDVTAEYEMTTALRQSQEKQAFLLALSDALHALADSIEIETTAVRLLEKYLVNTQVQFGQMIGQEMVMHRGHGSHQPVGVDVFRLMTFGVKPAASYQAGQVQVVADVALDPVHTLAEQAVWLGAQIKAYIAVPLVKQQRWVATLTVYSSQARSWRPYEVELVQETAERTWMALERARAEHALSQSEEQLRQLSANLESQVQQRTGELAAANHEMAIKNQALAEANGLLVRSNANLQTFAYIASHDLQEPLRKIQQFGDLLKTDYTDSTSQAFIYLERMQTAASRMSTLIRDLLNYSRISNQRDESAPVSLQTIVATVLNTLDWTIQQTGAQIQVGPLPTLPGDASQLGQLFQNLLSNALKFRQADTPPLIRVWAQQVESVDLPAGVNPSRVAIHYHRIDVMDNGVGFDAKYLDRIFQVFQRLHGKNEFAGTGIGLAICEKVVTNHGGAITATSQLGQGAIFSVYLPG</sequence>
<feature type="region of interest" description="Disordered" evidence="7">
    <location>
        <begin position="1"/>
        <end position="28"/>
    </location>
</feature>
<dbReference type="InterPro" id="IPR013655">
    <property type="entry name" value="PAS_fold_3"/>
</dbReference>
<dbReference type="SUPFAM" id="SSF47384">
    <property type="entry name" value="Homodimeric domain of signal transducing histidine kinase"/>
    <property type="match status" value="1"/>
</dbReference>
<protein>
    <recommendedName>
        <fullName evidence="2">histidine kinase</fullName>
        <ecNumber evidence="2">2.7.13.3</ecNumber>
    </recommendedName>
</protein>
<dbReference type="Pfam" id="PF01590">
    <property type="entry name" value="GAF"/>
    <property type="match status" value="1"/>
</dbReference>
<evidence type="ECO:0000256" key="7">
    <source>
        <dbReference type="SAM" id="MobiDB-lite"/>
    </source>
</evidence>
<evidence type="ECO:0000256" key="3">
    <source>
        <dbReference type="ARBA" id="ARBA00022553"/>
    </source>
</evidence>
<dbReference type="Gene3D" id="3.30.450.20">
    <property type="entry name" value="PAS domain"/>
    <property type="match status" value="2"/>
</dbReference>
<dbReference type="InterPro" id="IPR036890">
    <property type="entry name" value="HATPase_C_sf"/>
</dbReference>
<dbReference type="Proteomes" id="UP000606008">
    <property type="component" value="Unassembled WGS sequence"/>
</dbReference>
<dbReference type="PRINTS" id="PR00344">
    <property type="entry name" value="BCTRLSENSOR"/>
</dbReference>
<proteinExistence type="predicted"/>
<dbReference type="Gene3D" id="1.10.287.130">
    <property type="match status" value="1"/>
</dbReference>
<comment type="catalytic activity">
    <reaction evidence="1">
        <text>ATP + protein L-histidine = ADP + protein N-phospho-L-histidine.</text>
        <dbReference type="EC" id="2.7.13.3"/>
    </reaction>
</comment>
<evidence type="ECO:0000313" key="10">
    <source>
        <dbReference type="EMBL" id="NID09205.1"/>
    </source>
</evidence>
<dbReference type="PROSITE" id="PS50113">
    <property type="entry name" value="PAC"/>
    <property type="match status" value="1"/>
</dbReference>
<organism evidence="10 11">
    <name type="scientific">Fibrivirga algicola</name>
    <dbReference type="NCBI Taxonomy" id="2950420"/>
    <lineage>
        <taxon>Bacteria</taxon>
        <taxon>Pseudomonadati</taxon>
        <taxon>Bacteroidota</taxon>
        <taxon>Cytophagia</taxon>
        <taxon>Cytophagales</taxon>
        <taxon>Spirosomataceae</taxon>
        <taxon>Fibrivirga</taxon>
    </lineage>
</organism>
<dbReference type="SMART" id="SM00065">
    <property type="entry name" value="GAF"/>
    <property type="match status" value="1"/>
</dbReference>
<feature type="coiled-coil region" evidence="6">
    <location>
        <begin position="441"/>
        <end position="468"/>
    </location>
</feature>
<dbReference type="Gene3D" id="2.10.70.100">
    <property type="match status" value="1"/>
</dbReference>
<evidence type="ECO:0000256" key="1">
    <source>
        <dbReference type="ARBA" id="ARBA00000085"/>
    </source>
</evidence>
<dbReference type="InterPro" id="IPR003661">
    <property type="entry name" value="HisK_dim/P_dom"/>
</dbReference>